<dbReference type="EMBL" id="BMMZ01000004">
    <property type="protein sequence ID" value="GGL62835.1"/>
    <property type="molecule type" value="Genomic_DNA"/>
</dbReference>
<dbReference type="SMART" id="SM00871">
    <property type="entry name" value="AraC_E_bind"/>
    <property type="match status" value="1"/>
</dbReference>
<organism evidence="2 3">
    <name type="scientific">Microlunatus endophyticus</name>
    <dbReference type="NCBI Taxonomy" id="1716077"/>
    <lineage>
        <taxon>Bacteria</taxon>
        <taxon>Bacillati</taxon>
        <taxon>Actinomycetota</taxon>
        <taxon>Actinomycetes</taxon>
        <taxon>Propionibacteriales</taxon>
        <taxon>Propionibacteriaceae</taxon>
        <taxon>Microlunatus</taxon>
    </lineage>
</organism>
<name>A0A917S9D4_9ACTN</name>
<dbReference type="SUPFAM" id="SSF55136">
    <property type="entry name" value="Probable bacterial effector-binding domain"/>
    <property type="match status" value="1"/>
</dbReference>
<dbReference type="Pfam" id="PF06445">
    <property type="entry name" value="GyrI-like"/>
    <property type="match status" value="1"/>
</dbReference>
<evidence type="ECO:0000313" key="3">
    <source>
        <dbReference type="Proteomes" id="UP000613840"/>
    </source>
</evidence>
<keyword evidence="3" id="KW-1185">Reference proteome</keyword>
<gene>
    <name evidence="2" type="ORF">GCM10011575_21650</name>
</gene>
<feature type="domain" description="AraC effector-binding" evidence="1">
    <location>
        <begin position="3"/>
        <end position="162"/>
    </location>
</feature>
<accession>A0A917S9D4</accession>
<protein>
    <submittedName>
        <fullName evidence="2">DNA gyrase inhibitor</fullName>
    </submittedName>
</protein>
<comment type="caution">
    <text evidence="2">The sequence shown here is derived from an EMBL/GenBank/DDBJ whole genome shotgun (WGS) entry which is preliminary data.</text>
</comment>
<dbReference type="RefSeq" id="WP_188895316.1">
    <property type="nucleotide sequence ID" value="NZ_BMMZ01000004.1"/>
</dbReference>
<evidence type="ECO:0000259" key="1">
    <source>
        <dbReference type="SMART" id="SM00871"/>
    </source>
</evidence>
<dbReference type="InterPro" id="IPR011256">
    <property type="entry name" value="Reg_factor_effector_dom_sf"/>
</dbReference>
<reference evidence="2" key="2">
    <citation type="submission" date="2020-09" db="EMBL/GenBank/DDBJ databases">
        <authorList>
            <person name="Sun Q."/>
            <person name="Zhou Y."/>
        </authorList>
    </citation>
    <scope>NUCLEOTIDE SEQUENCE</scope>
    <source>
        <strain evidence="2">CGMCC 4.7306</strain>
    </source>
</reference>
<dbReference type="InterPro" id="IPR029442">
    <property type="entry name" value="GyrI-like"/>
</dbReference>
<dbReference type="AlphaFoldDB" id="A0A917S9D4"/>
<proteinExistence type="predicted"/>
<sequence>MTREPEIVEREAMPYVAITTKVTMDTIGAVVPPLNQQVQAWLRSQGIAPADSPFWKYNVIDMERGLEIEAGVTVAEPVQAEGPIHAGVLPAGRYVRLLHIGHPDTLMDATARLLKWADAHGLEWDVSPSAEGERWGCRLEIYRDEPGQDMNDWETELSFRLAG</sequence>
<reference evidence="2" key="1">
    <citation type="journal article" date="2014" name="Int. J. Syst. Evol. Microbiol.">
        <title>Complete genome sequence of Corynebacterium casei LMG S-19264T (=DSM 44701T), isolated from a smear-ripened cheese.</title>
        <authorList>
            <consortium name="US DOE Joint Genome Institute (JGI-PGF)"/>
            <person name="Walter F."/>
            <person name="Albersmeier A."/>
            <person name="Kalinowski J."/>
            <person name="Ruckert C."/>
        </authorList>
    </citation>
    <scope>NUCLEOTIDE SEQUENCE</scope>
    <source>
        <strain evidence="2">CGMCC 4.7306</strain>
    </source>
</reference>
<evidence type="ECO:0000313" key="2">
    <source>
        <dbReference type="EMBL" id="GGL62835.1"/>
    </source>
</evidence>
<dbReference type="Proteomes" id="UP000613840">
    <property type="component" value="Unassembled WGS sequence"/>
</dbReference>
<dbReference type="InterPro" id="IPR010499">
    <property type="entry name" value="AraC_E-bd"/>
</dbReference>
<dbReference type="Gene3D" id="3.20.80.10">
    <property type="entry name" value="Regulatory factor, effector binding domain"/>
    <property type="match status" value="1"/>
</dbReference>